<organism evidence="2">
    <name type="scientific">hydrothermal vent metagenome</name>
    <dbReference type="NCBI Taxonomy" id="652676"/>
    <lineage>
        <taxon>unclassified sequences</taxon>
        <taxon>metagenomes</taxon>
        <taxon>ecological metagenomes</taxon>
    </lineage>
</organism>
<reference evidence="2" key="1">
    <citation type="submission" date="2016-10" db="EMBL/GenBank/DDBJ databases">
        <authorList>
            <person name="de Groot N.N."/>
        </authorList>
    </citation>
    <scope>NUCLEOTIDE SEQUENCE</scope>
</reference>
<evidence type="ECO:0000259" key="1">
    <source>
        <dbReference type="Pfam" id="PF13175"/>
    </source>
</evidence>
<dbReference type="Pfam" id="PF13175">
    <property type="entry name" value="AAA_15"/>
    <property type="match status" value="1"/>
</dbReference>
<dbReference type="EMBL" id="FPHI01000034">
    <property type="protein sequence ID" value="SFV67872.1"/>
    <property type="molecule type" value="Genomic_DNA"/>
</dbReference>
<dbReference type="GO" id="GO:0005524">
    <property type="term" value="F:ATP binding"/>
    <property type="evidence" value="ECO:0007669"/>
    <property type="project" value="InterPro"/>
</dbReference>
<dbReference type="InterPro" id="IPR041685">
    <property type="entry name" value="AAA_GajA/Old/RecF-like"/>
</dbReference>
<dbReference type="PANTHER" id="PTHR43581:SF4">
    <property type="entry name" value="ATP_GTP PHOSPHATASE"/>
    <property type="match status" value="1"/>
</dbReference>
<evidence type="ECO:0000313" key="2">
    <source>
        <dbReference type="EMBL" id="SFV67872.1"/>
    </source>
</evidence>
<dbReference type="AlphaFoldDB" id="A0A1W1CQA4"/>
<name>A0A1W1CQA4_9ZZZZ</name>
<dbReference type="PANTHER" id="PTHR43581">
    <property type="entry name" value="ATP/GTP PHOSPHATASE"/>
    <property type="match status" value="1"/>
</dbReference>
<protein>
    <recommendedName>
        <fullName evidence="1">Endonuclease GajA/Old nuclease/RecF-like AAA domain-containing protein</fullName>
    </recommendedName>
</protein>
<feature type="domain" description="Endonuclease GajA/Old nuclease/RecF-like AAA" evidence="1">
    <location>
        <begin position="140"/>
        <end position="269"/>
    </location>
</feature>
<dbReference type="SUPFAM" id="SSF52540">
    <property type="entry name" value="P-loop containing nucleoside triphosphate hydrolases"/>
    <property type="match status" value="1"/>
</dbReference>
<sequence>MSKHFIKEIEIKNFKCFKNFKAEGFSRVNLIGGKNNVGKTAFMEASYISSGSYSIKEFIGYMISIKYMRENLNILSDNTLFNFKKFVELFNHIDITSNINNCSFTIEEKDGIKEYLFSFNKQKIRVNTNDFSFDTELKDNNDFIDNFGLSNNEIITAYGYIQKKDNETYLNNILRKFDKDIEAFKIINDKPQCKINDNYIEITELGDSIRHIVSITSRLYCTENGNLYIDEIDNGIHYTMLDELWEIILKVSQELNVQVFATTHSKECIESYARVAKKLEDKEIRFLSLYKNKENELKSITFDYEKIQERIELGLDNR</sequence>
<dbReference type="InterPro" id="IPR051396">
    <property type="entry name" value="Bact_Antivir_Def_Nuclease"/>
</dbReference>
<proteinExistence type="predicted"/>
<dbReference type="Gene3D" id="3.40.50.300">
    <property type="entry name" value="P-loop containing nucleotide triphosphate hydrolases"/>
    <property type="match status" value="1"/>
</dbReference>
<dbReference type="InterPro" id="IPR027417">
    <property type="entry name" value="P-loop_NTPase"/>
</dbReference>
<gene>
    <name evidence="2" type="ORF">MNB_SV-3-1336</name>
</gene>
<dbReference type="GO" id="GO:0016887">
    <property type="term" value="F:ATP hydrolysis activity"/>
    <property type="evidence" value="ECO:0007669"/>
    <property type="project" value="InterPro"/>
</dbReference>
<accession>A0A1W1CQA4</accession>